<sequence>MPPTRSLLSSEFSTSDSDSSPSPTPRKNKDLYKVLSKTVHQCWIKLNDAPLAPFLAAARWIPQSISSFIDISSAFYSSIKDLHVAQNMQVYHTIMDVKLGISDVHVCYEKAPDRLRELLRQVYKHIFMEPGSIFGTTSSCGAKAPISKKNGLEAATEVTIAYAAHFVLSKQAKWGPCDGNFNNEQFFEAILALFEDPEWAKETLDYFTKEVFKGRDKKKKTVTVSMMSLQVLREMHAACNPPPAGNDGHAASGDHEEGINNCELEHDEGTGPLPREDLLGACHPDVLIVMGRTKRFKKCKHVDDADEDTAHEKTFKDKTQSKKKKEKLMKESAGVRVSLQHSSRRSSLEH</sequence>
<protein>
    <submittedName>
        <fullName evidence="2">Uncharacterized protein</fullName>
    </submittedName>
</protein>
<dbReference type="AlphaFoldDB" id="A0A165DX08"/>
<dbReference type="OrthoDB" id="2800869at2759"/>
<feature type="region of interest" description="Disordered" evidence="1">
    <location>
        <begin position="240"/>
        <end position="276"/>
    </location>
</feature>
<feature type="compositionally biased region" description="Basic and acidic residues" evidence="1">
    <location>
        <begin position="252"/>
        <end position="276"/>
    </location>
</feature>
<dbReference type="Pfam" id="PF20414">
    <property type="entry name" value="DUF6698"/>
    <property type="match status" value="1"/>
</dbReference>
<evidence type="ECO:0000313" key="2">
    <source>
        <dbReference type="EMBL" id="KZT05801.1"/>
    </source>
</evidence>
<proteinExistence type="predicted"/>
<name>A0A165DX08_9APHY</name>
<dbReference type="Proteomes" id="UP000076871">
    <property type="component" value="Unassembled WGS sequence"/>
</dbReference>
<feature type="region of interest" description="Disordered" evidence="1">
    <location>
        <begin position="301"/>
        <end position="350"/>
    </location>
</feature>
<dbReference type="RefSeq" id="XP_040763541.1">
    <property type="nucleotide sequence ID" value="XM_040912675.1"/>
</dbReference>
<reference evidence="2 3" key="1">
    <citation type="journal article" date="2016" name="Mol. Biol. Evol.">
        <title>Comparative Genomics of Early-Diverging Mushroom-Forming Fungi Provides Insights into the Origins of Lignocellulose Decay Capabilities.</title>
        <authorList>
            <person name="Nagy L.G."/>
            <person name="Riley R."/>
            <person name="Tritt A."/>
            <person name="Adam C."/>
            <person name="Daum C."/>
            <person name="Floudas D."/>
            <person name="Sun H."/>
            <person name="Yadav J.S."/>
            <person name="Pangilinan J."/>
            <person name="Larsson K.H."/>
            <person name="Matsuura K."/>
            <person name="Barry K."/>
            <person name="Labutti K."/>
            <person name="Kuo R."/>
            <person name="Ohm R.A."/>
            <person name="Bhattacharya S.S."/>
            <person name="Shirouzu T."/>
            <person name="Yoshinaga Y."/>
            <person name="Martin F.M."/>
            <person name="Grigoriev I.V."/>
            <person name="Hibbett D.S."/>
        </authorList>
    </citation>
    <scope>NUCLEOTIDE SEQUENCE [LARGE SCALE GENOMIC DNA]</scope>
    <source>
        <strain evidence="2 3">93-53</strain>
    </source>
</reference>
<dbReference type="STRING" id="1314785.A0A165DX08"/>
<feature type="region of interest" description="Disordered" evidence="1">
    <location>
        <begin position="1"/>
        <end position="28"/>
    </location>
</feature>
<feature type="compositionally biased region" description="Basic and acidic residues" evidence="1">
    <location>
        <begin position="308"/>
        <end position="320"/>
    </location>
</feature>
<accession>A0A165DX08</accession>
<keyword evidence="3" id="KW-1185">Reference proteome</keyword>
<evidence type="ECO:0000256" key="1">
    <source>
        <dbReference type="SAM" id="MobiDB-lite"/>
    </source>
</evidence>
<dbReference type="InParanoid" id="A0A165DX08"/>
<evidence type="ECO:0000313" key="3">
    <source>
        <dbReference type="Proteomes" id="UP000076871"/>
    </source>
</evidence>
<dbReference type="EMBL" id="KV427628">
    <property type="protein sequence ID" value="KZT05801.1"/>
    <property type="molecule type" value="Genomic_DNA"/>
</dbReference>
<dbReference type="InterPro" id="IPR046521">
    <property type="entry name" value="DUF6698"/>
</dbReference>
<organism evidence="2 3">
    <name type="scientific">Laetiporus sulphureus 93-53</name>
    <dbReference type="NCBI Taxonomy" id="1314785"/>
    <lineage>
        <taxon>Eukaryota</taxon>
        <taxon>Fungi</taxon>
        <taxon>Dikarya</taxon>
        <taxon>Basidiomycota</taxon>
        <taxon>Agaricomycotina</taxon>
        <taxon>Agaricomycetes</taxon>
        <taxon>Polyporales</taxon>
        <taxon>Laetiporus</taxon>
    </lineage>
</organism>
<gene>
    <name evidence="2" type="ORF">LAESUDRAFT_760026</name>
</gene>
<dbReference type="GeneID" id="63829703"/>
<feature type="compositionally biased region" description="Low complexity" evidence="1">
    <location>
        <begin position="1"/>
        <end position="21"/>
    </location>
</feature>